<dbReference type="PANTHER" id="PTHR46579:SF1">
    <property type="entry name" value="F5_8 TYPE C DOMAIN-CONTAINING PROTEIN"/>
    <property type="match status" value="1"/>
</dbReference>
<organism evidence="1">
    <name type="scientific">Amphimedon queenslandica</name>
    <name type="common">Sponge</name>
    <dbReference type="NCBI Taxonomy" id="400682"/>
    <lineage>
        <taxon>Eukaryota</taxon>
        <taxon>Metazoa</taxon>
        <taxon>Porifera</taxon>
        <taxon>Demospongiae</taxon>
        <taxon>Heteroscleromorpha</taxon>
        <taxon>Haplosclerida</taxon>
        <taxon>Niphatidae</taxon>
        <taxon>Amphimedon</taxon>
    </lineage>
</organism>
<dbReference type="InParanoid" id="A0A1X7VI43"/>
<evidence type="ECO:0008006" key="2">
    <source>
        <dbReference type="Google" id="ProtNLM"/>
    </source>
</evidence>
<accession>A0A1X7VI43</accession>
<reference evidence="1" key="1">
    <citation type="submission" date="2017-05" db="UniProtKB">
        <authorList>
            <consortium name="EnsemblMetazoa"/>
        </authorList>
    </citation>
    <scope>IDENTIFICATION</scope>
</reference>
<dbReference type="PANTHER" id="PTHR46579">
    <property type="entry name" value="F5/8 TYPE C DOMAIN-CONTAINING PROTEIN-RELATED"/>
    <property type="match status" value="1"/>
</dbReference>
<protein>
    <recommendedName>
        <fullName evidence="2">DUF4218 domain-containing protein</fullName>
    </recommendedName>
</protein>
<evidence type="ECO:0000313" key="1">
    <source>
        <dbReference type="EnsemblMetazoa" id="Aqu2.1.39484_001"/>
    </source>
</evidence>
<sequence>MHRLLSTAILVNELDEIQEQIMLFYDLVPELYDSSLCTANVHSLCHLVPLVHYWGPLWTVSAFGFENINDILKAFLHLNRFRKLAY</sequence>
<proteinExistence type="predicted"/>
<dbReference type="EnsemblMetazoa" id="Aqu2.1.39484_001">
    <property type="protein sequence ID" value="Aqu2.1.39484_001"/>
    <property type="gene ID" value="Aqu2.1.39484"/>
</dbReference>
<dbReference type="AlphaFoldDB" id="A0A1X7VI43"/>
<name>A0A1X7VI43_AMPQE</name>